<dbReference type="RefSeq" id="WP_087438258.1">
    <property type="nucleotide sequence ID" value="NZ_CP021416.1"/>
</dbReference>
<dbReference type="InterPro" id="IPR040853">
    <property type="entry name" value="RapA2_cadherin-like"/>
</dbReference>
<evidence type="ECO:0000259" key="4">
    <source>
        <dbReference type="PROSITE" id="PS50268"/>
    </source>
</evidence>
<dbReference type="Gene3D" id="2.60.40.10">
    <property type="entry name" value="Immunoglobulins"/>
    <property type="match status" value="5"/>
</dbReference>
<dbReference type="Pfam" id="PF17803">
    <property type="entry name" value="Cadherin_4"/>
    <property type="match status" value="5"/>
</dbReference>
<organism evidence="5 6">
    <name type="scientific">Sulfurospirillum diekertiae</name>
    <dbReference type="NCBI Taxonomy" id="1854492"/>
    <lineage>
        <taxon>Bacteria</taxon>
        <taxon>Pseudomonadati</taxon>
        <taxon>Campylobacterota</taxon>
        <taxon>Epsilonproteobacteria</taxon>
        <taxon>Campylobacterales</taxon>
        <taxon>Sulfurospirillaceae</taxon>
        <taxon>Sulfurospirillum</taxon>
    </lineage>
</organism>
<evidence type="ECO:0000259" key="3">
    <source>
        <dbReference type="PROSITE" id="PS50234"/>
    </source>
</evidence>
<dbReference type="KEGG" id="suls:Sdiek1_1107"/>
<protein>
    <submittedName>
        <fullName evidence="5">Uncharacterized protein</fullName>
    </submittedName>
</protein>
<accession>A0A1Y0HM13</accession>
<dbReference type="InterPro" id="IPR002126">
    <property type="entry name" value="Cadherin-like_dom"/>
</dbReference>
<reference evidence="6" key="1">
    <citation type="submission" date="2017-05" db="EMBL/GenBank/DDBJ databases">
        <title>Dechlorination kinetics govern the competition between two new strains of the genus Sulfurospirillum.</title>
        <authorList>
            <person name="Buttet G.F."/>
            <person name="Murray A.M."/>
            <person name="Goris T."/>
            <person name="Burion M."/>
            <person name="Lin B."/>
            <person name="Rolle M."/>
            <person name="Maillard J."/>
        </authorList>
    </citation>
    <scope>NUCLEOTIDE SEQUENCE [LARGE SCALE GENOMIC DNA]</scope>
    <source>
        <strain evidence="6">SL2-1</strain>
    </source>
</reference>
<dbReference type="SUPFAM" id="SSF49313">
    <property type="entry name" value="Cadherin-like"/>
    <property type="match status" value="2"/>
</dbReference>
<dbReference type="InterPro" id="IPR010221">
    <property type="entry name" value="VCBS_dom"/>
</dbReference>
<dbReference type="NCBIfam" id="TIGR01965">
    <property type="entry name" value="VCBS_repeat"/>
    <property type="match status" value="10"/>
</dbReference>
<feature type="domain" description="Cadherin" evidence="4">
    <location>
        <begin position="1420"/>
        <end position="1514"/>
    </location>
</feature>
<evidence type="ECO:0000313" key="6">
    <source>
        <dbReference type="Proteomes" id="UP000196005"/>
    </source>
</evidence>
<dbReference type="GO" id="GO:0007156">
    <property type="term" value="P:homophilic cell adhesion via plasma membrane adhesion molecules"/>
    <property type="evidence" value="ECO:0007669"/>
    <property type="project" value="InterPro"/>
</dbReference>
<dbReference type="Proteomes" id="UP000196005">
    <property type="component" value="Chromosome"/>
</dbReference>
<name>A0A1Y0HM13_9BACT</name>
<keyword evidence="6" id="KW-1185">Reference proteome</keyword>
<gene>
    <name evidence="5" type="ORF">Sdiek1_1107</name>
</gene>
<dbReference type="SMART" id="SM00327">
    <property type="entry name" value="VWA"/>
    <property type="match status" value="1"/>
</dbReference>
<dbReference type="Pfam" id="PF00028">
    <property type="entry name" value="Cadherin"/>
    <property type="match status" value="1"/>
</dbReference>
<dbReference type="EMBL" id="CP021416">
    <property type="protein sequence ID" value="ARU48273.1"/>
    <property type="molecule type" value="Genomic_DNA"/>
</dbReference>
<dbReference type="Pfam" id="PF13519">
    <property type="entry name" value="VWA_2"/>
    <property type="match status" value="1"/>
</dbReference>
<dbReference type="Pfam" id="PF17892">
    <property type="entry name" value="Cadherin_5"/>
    <property type="match status" value="2"/>
</dbReference>
<keyword evidence="2" id="KW-0472">Membrane</keyword>
<dbReference type="SUPFAM" id="SSF53300">
    <property type="entry name" value="vWA-like"/>
    <property type="match status" value="1"/>
</dbReference>
<keyword evidence="2" id="KW-1133">Transmembrane helix</keyword>
<feature type="domain" description="Cadherin" evidence="4">
    <location>
        <begin position="1035"/>
        <end position="1136"/>
    </location>
</feature>
<feature type="domain" description="Cadherin" evidence="4">
    <location>
        <begin position="1759"/>
        <end position="1864"/>
    </location>
</feature>
<dbReference type="InterPro" id="IPR013783">
    <property type="entry name" value="Ig-like_fold"/>
</dbReference>
<dbReference type="InterPro" id="IPR041690">
    <property type="entry name" value="Cadherin_5"/>
</dbReference>
<dbReference type="CDD" id="cd00198">
    <property type="entry name" value="vWFA"/>
    <property type="match status" value="1"/>
</dbReference>
<dbReference type="InterPro" id="IPR011658">
    <property type="entry name" value="PA14_dom"/>
</dbReference>
<dbReference type="PROSITE" id="PS50268">
    <property type="entry name" value="CADHERIN_2"/>
    <property type="match status" value="3"/>
</dbReference>
<dbReference type="NCBIfam" id="NF012211">
    <property type="entry name" value="tand_rpt_95"/>
    <property type="match status" value="2"/>
</dbReference>
<dbReference type="InterPro" id="IPR015919">
    <property type="entry name" value="Cadherin-like_sf"/>
</dbReference>
<dbReference type="Pfam" id="PF07691">
    <property type="entry name" value="PA14"/>
    <property type="match status" value="1"/>
</dbReference>
<dbReference type="PANTHER" id="PTHR24026:SF126">
    <property type="entry name" value="PROTOCADHERIN FAT 4"/>
    <property type="match status" value="1"/>
</dbReference>
<dbReference type="Gene3D" id="2.60.40.2810">
    <property type="match status" value="2"/>
</dbReference>
<proteinExistence type="predicted"/>
<dbReference type="SMART" id="SM00112">
    <property type="entry name" value="CA"/>
    <property type="match status" value="7"/>
</dbReference>
<dbReference type="GO" id="GO:0005886">
    <property type="term" value="C:plasma membrane"/>
    <property type="evidence" value="ECO:0007669"/>
    <property type="project" value="UniProtKB-SubCell"/>
</dbReference>
<dbReference type="InterPro" id="IPR002035">
    <property type="entry name" value="VWF_A"/>
</dbReference>
<dbReference type="CDD" id="cd11304">
    <property type="entry name" value="Cadherin_repeat"/>
    <property type="match status" value="1"/>
</dbReference>
<keyword evidence="1" id="KW-0812">Transmembrane</keyword>
<evidence type="ECO:0000256" key="2">
    <source>
        <dbReference type="ARBA" id="ARBA00022989"/>
    </source>
</evidence>
<feature type="domain" description="VWFA" evidence="3">
    <location>
        <begin position="2389"/>
        <end position="2597"/>
    </location>
</feature>
<dbReference type="Gene3D" id="2.60.40.60">
    <property type="entry name" value="Cadherins"/>
    <property type="match status" value="1"/>
</dbReference>
<evidence type="ECO:0000256" key="1">
    <source>
        <dbReference type="ARBA" id="ARBA00022692"/>
    </source>
</evidence>
<sequence length="2850" mass="295725">MAQVIGYVKSLQNGIFFAKDAHGEIRELKAGDQVFKDELVYGAPTNSQNAHVIIDVTLTDAKDITLSGAEQLYTDLSVIGGSFEKEDAVVSTDAVENAWKLSTNTSTPDTTTPLEATAAGLEAPAAGQVLSDTGYPSDTVFYDRTGAIGDVRTVLHDTVNGGIVQNVTAVDTLNLNDQPVVANVTGTVNEALNGLNQISGQLIATDPDVGDTHTFFAVGGTLLLNGQPAPAGIALVLNPDGTYSVTGDFNTLAAGEKAVVSFQYYAVDNGIDVGAPHASLPATVTLTIIGTNDQPVVSDVSITQAEALNGVNTFAGTLSVSDDDTSDTHTFQMVDNSLHVNANVELSQPTLLLNPDGTYSMSGDFNALAAGETATVTFQYYAVDSSSNQTNGESNTSEVKTVTLTITGTNDQPVVSDVSVTQAEALNGVNTFAGTLSVSDDDTSDTHTFQMVDNSLHVNANVELATPTLVLNPDGTYSMSGDFNALAAGETATVTFQYYAVDSSSNQTNGESNTSEAKTVTLTITGTNDQPVVSDINVNDNAGSGIVGYYDMVSGQGVSAQVNGIITANLTAAQLFTLSSEELSGINTLYVQNPSNGDYGAEYMSQLSAIENAVNNGMTLIIHDRYVAGGEQILPGGESIVFHRIAGNGANIDITDTDLETGLGGTINDTSLDNGSWSNHGYVDLNSLPEGATVLMTDGNPTHVVTFSYQYGAGTVIYSTIPLDFYLSGNGGTVLDANMQIYAANLLEDFVKNGAIYETHDATNVIGVDDTKDDGNNVLTGNLSVTDDDVSDTHTFRVVDASVQVLAPTGSGVDTNDVTVSITQDAAGVWHYNINGNFTELAADEKATVTFQYVADDGRGFNGADGINESSISAPKTITLTITGTNDQPIVSDVTHTTQTESMNGINTFEGTLVATDDDTHDTHTFHVVGGGDFGPALHVESPAEIGTPVLHLDEATGQYTVTGDFNALAVGETATVTFQYYAVDSSSNQVNGESNTSEIKTVTMTITGTNDAPVISETSVTTGLATEAGNLDDGTVVPATTASGTLVATDVDHNATQTWSVSGNATGTYGSFAIDPTTGKWTYTVDDTAGSAADKLQEGQKVTETFTVIVTDDQGATDTQVVTIQVQGTNDAPVAVADVNSVTELGDESLLAYGWKGIATGNLLSNDSDVDGNTNPLIALDVTKIVSNGTNNSDTTTNWLGNLDVQGSYGTLVVNKATGIYSYVLNNGNSTVEALNEGDKVVDTFTYTITDANGAIATATLSITINGTNDAPVISGTHTGIATEAGNLDNGIVVAATQATGTLIANDVDNTNPTWTGNKVGTYGSFAIDPATGKWTYTINDATGSAADKLAEGETRTETFTVTVSDNEASNPKTDTQEVTVIIKGTNDSPAITNASSALSGTVVEAGNSDDGHTIAGTSSVSGQLSASDVDHNATQRWSIVGTADTTYGSISINTNTGKWTYTLNNTDMDTQALAEGESKTLNYTARVIDDKGAYVDQTIAVTITGTNDSPVITNASTQLVGTVIEAGNNDDGSTFAGTPSISGQLSASDVDHGATKTWSIEGTPSTTYGSIGIDSTGKWTYTLDNSLSTTQALKEGETVTQTYTARVMDDKGAYADQTITITLKGTNDAPVILETSNITGDATEAGVVTINGVTSPVVAVIATGTLSASDVDHDATQTWSAITTSAEGTHYGTFEITTAGSWTYTAGEAANQLAEGETKTETFMAMVTDDKGAIATQAVTITIHGTNDAPVFVVEDNQPSYSFNYNENSTTATVLGTVHATDVDNGSHVSYSIQSGNDAGYFAINSTTGVITLTEAGTHAFTNDFEALSNVHNLVVGASDGSVTTAINVVLNEQNVNDAPDAVDNTYNINGLSGQYYAYHEGALLDGSNLGSIAQVENFIATHSADATFTATAINYGLLPSGDLGGDGNLQKFLGIDAQSLSTNPENSSDAIIKLSGSIELAAGTYTFKVTADDGYSIVIDGNVVAKYDGNQSPSTNYASFNIAQSGEHSISIVYWDQAGQAQLKVELSSDGQHYSVLTGSANALDTLVTNEDTPLIIASSTLLANDTDQDGDTLTITSVQNPTHGTVVLDPITGKVVFTPDANYNGDATFTYTISDGHGGSDTATVTLHVNPVNDAPVAIDDGSLALPFSTDAGVALTKINVLHNDTDVDNDPLHVTTATSDNGTVSINPDGTLNFAPTDGFSGDTTITYTVSDGQGGTDTATVFVKVNFVDHTPTLSVDTGNPGNANDTVLEAGLTNGSSPSVAARTAEGTFTIGDPDGLNDITSVTVGNKTFAVDAWNTVGEITTDHGTVTITGYDNGVFNYTYTLTSATTGTQTTDSFDVKVSDGHENALATVTIGITDDKPIAYDNAVSLLEGSTTSGGTTNLVLTLDVSGSMNSNVSGSSQTRFEIARDALVNMINQYKEQGTTDVNLTLFGDNALNVGWMSASSAVTYLNSLSMNSWDNLYSNSTYVNVNTGGTDYYDAINATKAISFTGHTADQTIVYFLSDGEPNENTSSVNQDTDATIKAWKTFITANADDLHVIAIGGNVGDAVYLNTVQVLDGKAYTDSAHHVQEYIEVSNVTGLSSTLSGTVTVPHVESGSVITETGVLNLADVSGADGWATSKLVSVSYNGVTYTFDTSHPSFTISTEAGSVTINNQGGYSFTSLTNVAHDVSSSITYTVADSDGSTAQAHLTVTTLDSVPTAVADTNSATETYLHATGGTVNHVTYSTEPESWNATTLTDSGRNNNTNGWSVNSGSGTSSDIYTIVADATHTTMVSFTMGSTNGGGTATLYSSTGTVIGSASFTSNSDNQTINFSNAITSSGDYYVKFTRTSGTNVTVKKCDL</sequence>
<evidence type="ECO:0000313" key="5">
    <source>
        <dbReference type="EMBL" id="ARU48273.1"/>
    </source>
</evidence>
<dbReference type="PANTHER" id="PTHR24026">
    <property type="entry name" value="FAT ATYPICAL CADHERIN-RELATED"/>
    <property type="match status" value="1"/>
</dbReference>
<dbReference type="PROSITE" id="PS50234">
    <property type="entry name" value="VWFA"/>
    <property type="match status" value="1"/>
</dbReference>
<dbReference type="GO" id="GO:0005509">
    <property type="term" value="F:calcium ion binding"/>
    <property type="evidence" value="ECO:0007669"/>
    <property type="project" value="InterPro"/>
</dbReference>
<dbReference type="InterPro" id="IPR036465">
    <property type="entry name" value="vWFA_dom_sf"/>
</dbReference>